<evidence type="ECO:0000259" key="1">
    <source>
        <dbReference type="Pfam" id="PF01266"/>
    </source>
</evidence>
<dbReference type="Pfam" id="PF01266">
    <property type="entry name" value="DAO"/>
    <property type="match status" value="1"/>
</dbReference>
<dbReference type="EMBL" id="MPOH02000009">
    <property type="protein sequence ID" value="OQD56481.1"/>
    <property type="molecule type" value="Genomic_DNA"/>
</dbReference>
<proteinExistence type="predicted"/>
<dbReference type="AlphaFoldDB" id="A0A1V6MVJ1"/>
<evidence type="ECO:0000313" key="3">
    <source>
        <dbReference type="Proteomes" id="UP000184286"/>
    </source>
</evidence>
<organism evidence="2 3">
    <name type="scientific">Streptomyces phaeoluteigriseus</name>
    <dbReference type="NCBI Taxonomy" id="114686"/>
    <lineage>
        <taxon>Bacteria</taxon>
        <taxon>Bacillati</taxon>
        <taxon>Actinomycetota</taxon>
        <taxon>Actinomycetes</taxon>
        <taxon>Kitasatosporales</taxon>
        <taxon>Streptomycetaceae</taxon>
        <taxon>Streptomyces</taxon>
        <taxon>Streptomyces aurantiacus group</taxon>
    </lineage>
</organism>
<dbReference type="OrthoDB" id="9805852at2"/>
<gene>
    <name evidence="2" type="ORF">BM536_009650</name>
</gene>
<dbReference type="SUPFAM" id="SSF51905">
    <property type="entry name" value="FAD/NAD(P)-binding domain"/>
    <property type="match status" value="1"/>
</dbReference>
<name>A0A1V6MVJ1_9ACTN</name>
<dbReference type="Proteomes" id="UP000184286">
    <property type="component" value="Unassembled WGS sequence"/>
</dbReference>
<dbReference type="InterPro" id="IPR006076">
    <property type="entry name" value="FAD-dep_OxRdtase"/>
</dbReference>
<dbReference type="InterPro" id="IPR036188">
    <property type="entry name" value="FAD/NAD-bd_sf"/>
</dbReference>
<sequence length="477" mass="52538">MAPSAMSRGRDNHWTTSLADAQPVPYWLEDPGKPHPEPALTAATTCDLLVVGGGYSGLWTALIAKEREPQRDVVLLEGREVGWAASGRNGGFCAASLTHGLANGLTRWPDEIHRLEELGARNLDGIEAAIARYGIDCDFERTGEIDVATEPYQARELRDWYEEIDAKGLAEGIEFLDGEAVREQVDSPTFQAGLYDRRGVAMLHPAKLAWGLKQACLRLGVRVHEHTPALTLKPHGTGMAVGTPYGQVRARQVALGTNVFPNLVKRVRAYTVPVYDYALMTEPLSAGQLDAIGWKNRQGLGDSANQFHYFRLSADNRVLWGGYDAIYPYGGRVRAEYDDRPETYAKLAEHFFTCFPQLEGVRFTHAWGGAIDTCSRFSAFFGTAHRGKVAYAAGYTGLGVGATRFGAEVMLDLLAGEPTELTSLEMVRRKPLPFPPEPFAWTGIALTKWSLARADAHDGRRNLWLRAMDRLGLGFDS</sequence>
<dbReference type="Gene3D" id="3.30.9.10">
    <property type="entry name" value="D-Amino Acid Oxidase, subunit A, domain 2"/>
    <property type="match status" value="1"/>
</dbReference>
<dbReference type="GO" id="GO:0005737">
    <property type="term" value="C:cytoplasm"/>
    <property type="evidence" value="ECO:0007669"/>
    <property type="project" value="TreeGrafter"/>
</dbReference>
<accession>A0A1V6MVJ1</accession>
<dbReference type="STRING" id="114686.BM536_009650"/>
<feature type="domain" description="FAD dependent oxidoreductase" evidence="1">
    <location>
        <begin position="47"/>
        <end position="411"/>
    </location>
</feature>
<dbReference type="PANTHER" id="PTHR13847">
    <property type="entry name" value="SARCOSINE DEHYDROGENASE-RELATED"/>
    <property type="match status" value="1"/>
</dbReference>
<protein>
    <submittedName>
        <fullName evidence="2">FAD-dependent oxidoreductase</fullName>
    </submittedName>
</protein>
<comment type="caution">
    <text evidence="2">The sequence shown here is derived from an EMBL/GenBank/DDBJ whole genome shotgun (WGS) entry which is preliminary data.</text>
</comment>
<reference evidence="2 3" key="2">
    <citation type="submission" date="2017-02" db="EMBL/GenBank/DDBJ databases">
        <title>Draft genome sequence of Streptomyces phaeoluteigriseus type strain DSM41896.</title>
        <authorList>
            <person name="Salih T.S."/>
            <person name="Algora Gallardo L."/>
            <person name="Melo Santos T."/>
            <person name="Filgueira Martinez S."/>
            <person name="Herron P.R."/>
        </authorList>
    </citation>
    <scope>NUCLEOTIDE SEQUENCE [LARGE SCALE GENOMIC DNA]</scope>
    <source>
        <strain evidence="2 3">DSM 41896</strain>
    </source>
</reference>
<dbReference type="Gene3D" id="3.50.50.60">
    <property type="entry name" value="FAD/NAD(P)-binding domain"/>
    <property type="match status" value="1"/>
</dbReference>
<evidence type="ECO:0000313" key="2">
    <source>
        <dbReference type="EMBL" id="OQD56481.1"/>
    </source>
</evidence>
<dbReference type="RefSeq" id="WP_073494119.1">
    <property type="nucleotide sequence ID" value="NZ_MPOH02000009.1"/>
</dbReference>
<reference evidence="3" key="1">
    <citation type="submission" date="2016-11" db="EMBL/GenBank/DDBJ databases">
        <authorList>
            <person name="Schniete J.K."/>
            <person name="Salih T."/>
            <person name="Algora Gallardo L."/>
            <person name="Martinez Fernandez S."/>
            <person name="Herron P.R."/>
        </authorList>
    </citation>
    <scope>NUCLEOTIDE SEQUENCE [LARGE SCALE GENOMIC DNA]</scope>
    <source>
        <strain evidence="3">DSM 41896</strain>
    </source>
</reference>
<dbReference type="PANTHER" id="PTHR13847:SF281">
    <property type="entry name" value="FAD DEPENDENT OXIDOREDUCTASE DOMAIN-CONTAINING PROTEIN"/>
    <property type="match status" value="1"/>
</dbReference>